<dbReference type="eggNOG" id="ENOG502ZB2X">
    <property type="taxonomic scope" value="Bacteria"/>
</dbReference>
<gene>
    <name evidence="1" type="ORF">Mic7113_2973</name>
</gene>
<dbReference type="STRING" id="1173027.Mic7113_2973"/>
<reference evidence="1 2" key="1">
    <citation type="submission" date="2012-06" db="EMBL/GenBank/DDBJ databases">
        <title>Finished chromosome of genome of Microcoleus sp. PCC 7113.</title>
        <authorList>
            <consortium name="US DOE Joint Genome Institute"/>
            <person name="Gugger M."/>
            <person name="Coursin T."/>
            <person name="Rippka R."/>
            <person name="Tandeau De Marsac N."/>
            <person name="Huntemann M."/>
            <person name="Wei C.-L."/>
            <person name="Han J."/>
            <person name="Detter J.C."/>
            <person name="Han C."/>
            <person name="Tapia R."/>
            <person name="Chen A."/>
            <person name="Kyrpides N."/>
            <person name="Mavromatis K."/>
            <person name="Markowitz V."/>
            <person name="Szeto E."/>
            <person name="Ivanova N."/>
            <person name="Pagani I."/>
            <person name="Pati A."/>
            <person name="Goodwin L."/>
            <person name="Nordberg H.P."/>
            <person name="Cantor M.N."/>
            <person name="Hua S.X."/>
            <person name="Woyke T."/>
            <person name="Kerfeld C.A."/>
        </authorList>
    </citation>
    <scope>NUCLEOTIDE SEQUENCE [LARGE SCALE GENOMIC DNA]</scope>
    <source>
        <strain evidence="1 2">PCC 7113</strain>
    </source>
</reference>
<dbReference type="KEGG" id="mic:Mic7113_2973"/>
<proteinExistence type="predicted"/>
<dbReference type="AlphaFoldDB" id="K9WG26"/>
<accession>K9WG26</accession>
<keyword evidence="2" id="KW-1185">Reference proteome</keyword>
<evidence type="ECO:0000313" key="1">
    <source>
        <dbReference type="EMBL" id="AFZ18746.1"/>
    </source>
</evidence>
<dbReference type="OrthoDB" id="510625at2"/>
<protein>
    <submittedName>
        <fullName evidence="1">Uncharacterized protein</fullName>
    </submittedName>
</protein>
<organism evidence="1 2">
    <name type="scientific">Allocoleopsis franciscana PCC 7113</name>
    <dbReference type="NCBI Taxonomy" id="1173027"/>
    <lineage>
        <taxon>Bacteria</taxon>
        <taxon>Bacillati</taxon>
        <taxon>Cyanobacteriota</taxon>
        <taxon>Cyanophyceae</taxon>
        <taxon>Coleofasciculales</taxon>
        <taxon>Coleofasciculaceae</taxon>
        <taxon>Allocoleopsis</taxon>
        <taxon>Allocoleopsis franciscana</taxon>
    </lineage>
</organism>
<dbReference type="Proteomes" id="UP000010471">
    <property type="component" value="Chromosome"/>
</dbReference>
<evidence type="ECO:0000313" key="2">
    <source>
        <dbReference type="Proteomes" id="UP000010471"/>
    </source>
</evidence>
<dbReference type="HOGENOM" id="CLU_100484_0_1_3"/>
<name>K9WG26_9CYAN</name>
<dbReference type="RefSeq" id="WP_015182895.1">
    <property type="nucleotide sequence ID" value="NC_019738.1"/>
</dbReference>
<sequence>MRPDLQGLVISEEYLTNLIGENPHKVRYFYTAGKPREPGDLLIKLGMSTIRWLKFKSVRRLVKEVDRYSAVIRAVDINDQLEEAGNPGVGLSDREKVIQALSVMKSDLERALKTERILRENKNFIAKHPQLFTTNLTALTALQLSDKASEYGRVLDQALQIAVGVQEEMRKLQNRQ</sequence>
<dbReference type="EMBL" id="CP003630">
    <property type="protein sequence ID" value="AFZ18746.1"/>
    <property type="molecule type" value="Genomic_DNA"/>
</dbReference>